<comment type="caution">
    <text evidence="1">The sequence shown here is derived from an EMBL/GenBank/DDBJ whole genome shotgun (WGS) entry which is preliminary data.</text>
</comment>
<keyword evidence="2" id="KW-1185">Reference proteome</keyword>
<name>A0ABU0L0P6_9BACL</name>
<sequence length="66" mass="7387">MRTNLLKNAAKQSKELLKVDLTGYKATLDPKMTAVVHFTKSGSPALIGSYNSKGQFYELKFKEYGE</sequence>
<dbReference type="EMBL" id="JAUSWA010000020">
    <property type="protein sequence ID" value="MDQ0495261.1"/>
    <property type="molecule type" value="Genomic_DNA"/>
</dbReference>
<reference evidence="1 2" key="1">
    <citation type="submission" date="2023-07" db="EMBL/GenBank/DDBJ databases">
        <title>Genomic Encyclopedia of Type Strains, Phase IV (KMG-IV): sequencing the most valuable type-strain genomes for metagenomic binning, comparative biology and taxonomic classification.</title>
        <authorList>
            <person name="Goeker M."/>
        </authorList>
    </citation>
    <scope>NUCLEOTIDE SEQUENCE [LARGE SCALE GENOMIC DNA]</scope>
    <source>
        <strain evidence="1 2">DSM 14914</strain>
    </source>
</reference>
<organism evidence="1 2">
    <name type="scientific">Paenibacillus brasilensis</name>
    <dbReference type="NCBI Taxonomy" id="128574"/>
    <lineage>
        <taxon>Bacteria</taxon>
        <taxon>Bacillati</taxon>
        <taxon>Bacillota</taxon>
        <taxon>Bacilli</taxon>
        <taxon>Bacillales</taxon>
        <taxon>Paenibacillaceae</taxon>
        <taxon>Paenibacillus</taxon>
    </lineage>
</organism>
<accession>A0ABU0L0P6</accession>
<proteinExistence type="predicted"/>
<protein>
    <submittedName>
        <fullName evidence="1">Uncharacterized protein</fullName>
    </submittedName>
</protein>
<gene>
    <name evidence="1" type="ORF">QOZ95_003439</name>
</gene>
<evidence type="ECO:0000313" key="2">
    <source>
        <dbReference type="Proteomes" id="UP001242811"/>
    </source>
</evidence>
<dbReference type="Proteomes" id="UP001242811">
    <property type="component" value="Unassembled WGS sequence"/>
</dbReference>
<evidence type="ECO:0000313" key="1">
    <source>
        <dbReference type="EMBL" id="MDQ0495261.1"/>
    </source>
</evidence>